<evidence type="ECO:0000256" key="5">
    <source>
        <dbReference type="ARBA" id="ARBA00023242"/>
    </source>
</evidence>
<evidence type="ECO:0000259" key="7">
    <source>
        <dbReference type="PROSITE" id="PS50048"/>
    </source>
</evidence>
<keyword evidence="3" id="KW-0238">DNA-binding</keyword>
<feature type="domain" description="Zn(2)-C6 fungal-type" evidence="7">
    <location>
        <begin position="32"/>
        <end position="61"/>
    </location>
</feature>
<dbReference type="PANTHER" id="PTHR47424:SF3">
    <property type="entry name" value="REGULATORY PROTEIN GAL4"/>
    <property type="match status" value="1"/>
</dbReference>
<dbReference type="OMA" id="QAYERIC"/>
<evidence type="ECO:0000256" key="6">
    <source>
        <dbReference type="SAM" id="MobiDB-lite"/>
    </source>
</evidence>
<feature type="region of interest" description="Disordered" evidence="6">
    <location>
        <begin position="72"/>
        <end position="119"/>
    </location>
</feature>
<protein>
    <recommendedName>
        <fullName evidence="7">Zn(2)-C6 fungal-type domain-containing protein</fullName>
    </recommendedName>
</protein>
<dbReference type="Pfam" id="PF04082">
    <property type="entry name" value="Fungal_trans"/>
    <property type="match status" value="1"/>
</dbReference>
<dbReference type="InParanoid" id="A0A1Y2LWJ0"/>
<dbReference type="InterPro" id="IPR036864">
    <property type="entry name" value="Zn2-C6_fun-type_DNA-bd_sf"/>
</dbReference>
<dbReference type="GO" id="GO:0008270">
    <property type="term" value="F:zinc ion binding"/>
    <property type="evidence" value="ECO:0007669"/>
    <property type="project" value="InterPro"/>
</dbReference>
<keyword evidence="9" id="KW-1185">Reference proteome</keyword>
<evidence type="ECO:0000256" key="2">
    <source>
        <dbReference type="ARBA" id="ARBA00023015"/>
    </source>
</evidence>
<evidence type="ECO:0000313" key="8">
    <source>
        <dbReference type="EMBL" id="OSS47318.1"/>
    </source>
</evidence>
<organism evidence="8 9">
    <name type="scientific">Epicoccum nigrum</name>
    <name type="common">Soil fungus</name>
    <name type="synonym">Epicoccum purpurascens</name>
    <dbReference type="NCBI Taxonomy" id="105696"/>
    <lineage>
        <taxon>Eukaryota</taxon>
        <taxon>Fungi</taxon>
        <taxon>Dikarya</taxon>
        <taxon>Ascomycota</taxon>
        <taxon>Pezizomycotina</taxon>
        <taxon>Dothideomycetes</taxon>
        <taxon>Pleosporomycetidae</taxon>
        <taxon>Pleosporales</taxon>
        <taxon>Pleosporineae</taxon>
        <taxon>Didymellaceae</taxon>
        <taxon>Epicoccum</taxon>
    </lineage>
</organism>
<keyword evidence="4" id="KW-0804">Transcription</keyword>
<dbReference type="PROSITE" id="PS50048">
    <property type="entry name" value="ZN2_CY6_FUNGAL_2"/>
    <property type="match status" value="1"/>
</dbReference>
<dbReference type="GO" id="GO:0000435">
    <property type="term" value="P:positive regulation of transcription from RNA polymerase II promoter by galactose"/>
    <property type="evidence" value="ECO:0007669"/>
    <property type="project" value="TreeGrafter"/>
</dbReference>
<dbReference type="SMART" id="SM00066">
    <property type="entry name" value="GAL4"/>
    <property type="match status" value="1"/>
</dbReference>
<feature type="compositionally biased region" description="Basic residues" evidence="6">
    <location>
        <begin position="18"/>
        <end position="28"/>
    </location>
</feature>
<dbReference type="Proteomes" id="UP000193240">
    <property type="component" value="Unassembled WGS sequence"/>
</dbReference>
<dbReference type="GO" id="GO:0005634">
    <property type="term" value="C:nucleus"/>
    <property type="evidence" value="ECO:0007669"/>
    <property type="project" value="TreeGrafter"/>
</dbReference>
<keyword evidence="5" id="KW-0539">Nucleus</keyword>
<dbReference type="InterPro" id="IPR051127">
    <property type="entry name" value="Fungal_SecMet_Regulators"/>
</dbReference>
<feature type="compositionally biased region" description="Polar residues" evidence="6">
    <location>
        <begin position="109"/>
        <end position="118"/>
    </location>
</feature>
<gene>
    <name evidence="8" type="ORF">B5807_10002</name>
</gene>
<accession>A0A1Y2LWJ0</accession>
<dbReference type="InterPro" id="IPR007219">
    <property type="entry name" value="XnlR_reg_dom"/>
</dbReference>
<reference evidence="8 9" key="1">
    <citation type="journal article" date="2017" name="Genome Announc.">
        <title>Genome sequence of the saprophytic ascomycete Epicoccum nigrum ICMP 19927 strain isolated from New Zealand.</title>
        <authorList>
            <person name="Fokin M."/>
            <person name="Fleetwood D."/>
            <person name="Weir B.S."/>
            <person name="Villas-Boas S.G."/>
        </authorList>
    </citation>
    <scope>NUCLEOTIDE SEQUENCE [LARGE SCALE GENOMIC DNA]</scope>
    <source>
        <strain evidence="8 9">ICMP 19927</strain>
    </source>
</reference>
<evidence type="ECO:0000256" key="1">
    <source>
        <dbReference type="ARBA" id="ARBA00022723"/>
    </source>
</evidence>
<dbReference type="CDD" id="cd12148">
    <property type="entry name" value="fungal_TF_MHR"/>
    <property type="match status" value="1"/>
</dbReference>
<sequence length="707" mass="79637">MSDQPSHFGQNDNGRSSSPKRKKVRQKYAPKACVSCRRSKLKCSGDNPCQRCQDNGKRCFFSEDQTAAEALQNLSRPSVSQQQSTSTSASNASNHARRNLMPRKDCAEPSTSDSSTLGLSMEARMARVESMMEALLQERALYASPHRSMERDDSGSDMAMSMPLLHLMSPTLTLPNQAAPQLSHSQDAIDAIDPLLGTNMSSLRMGSQTVLFPAPNVYQDYIDSFFRELQIFHPCVDEQLFRTRSEKMLAAAEVLPNDVCFLGLNYIIFALYAISFEPNRSVCDDTPDGWHWLQLADDVVGKRQLYGQGDISLAHYLVLKALYCTLADHPSLAYNTVGLASRYALHQGLNRQTTFPEPNTREAYERLRVFWVIFILDRRISLSCGRPYSIRDVDIDLERPGDTQGRNMMSHDQELPRDAGNRDSTNAFLGFMVDWSRFAGSLWDSLLTANVSPEALAERIYTYQVAVVDFLDNTFEGSWLEGTSPRRHEYIKLSFTNVRLMAQRANMMSLQFDSTTALLCASLAQNPLVYLQAFEANVEYPIARSRVLWLHAIPPLAVSLLMLCSLLVSDLGSIRVGPLDSWVARLQQSFDATINLLNDRAQDTILARRVLRDFERIIPVVQAILSKWSTEIILLQSAPEWSLVQDLIPSNVTELLPYREQLPDIRYSKLDEGLRAINGGHLETNRGIHTWDESHGFRSASSSVLWI</sequence>
<dbReference type="EMBL" id="KZ107849">
    <property type="protein sequence ID" value="OSS47318.1"/>
    <property type="molecule type" value="Genomic_DNA"/>
</dbReference>
<name>A0A1Y2LWJ0_EPING</name>
<dbReference type="Gene3D" id="4.10.240.10">
    <property type="entry name" value="Zn(2)-C6 fungal-type DNA-binding domain"/>
    <property type="match status" value="1"/>
</dbReference>
<evidence type="ECO:0000256" key="3">
    <source>
        <dbReference type="ARBA" id="ARBA00023125"/>
    </source>
</evidence>
<dbReference type="Pfam" id="PF00172">
    <property type="entry name" value="Zn_clus"/>
    <property type="match status" value="1"/>
</dbReference>
<feature type="compositionally biased region" description="Low complexity" evidence="6">
    <location>
        <begin position="75"/>
        <end position="94"/>
    </location>
</feature>
<dbReference type="CDD" id="cd00067">
    <property type="entry name" value="GAL4"/>
    <property type="match status" value="1"/>
</dbReference>
<dbReference type="GO" id="GO:0000981">
    <property type="term" value="F:DNA-binding transcription factor activity, RNA polymerase II-specific"/>
    <property type="evidence" value="ECO:0007669"/>
    <property type="project" value="InterPro"/>
</dbReference>
<evidence type="ECO:0000256" key="4">
    <source>
        <dbReference type="ARBA" id="ARBA00023163"/>
    </source>
</evidence>
<feature type="compositionally biased region" description="Polar residues" evidence="6">
    <location>
        <begin position="1"/>
        <end position="17"/>
    </location>
</feature>
<proteinExistence type="predicted"/>
<keyword evidence="1" id="KW-0479">Metal-binding</keyword>
<dbReference type="SMART" id="SM00906">
    <property type="entry name" value="Fungal_trans"/>
    <property type="match status" value="1"/>
</dbReference>
<dbReference type="PANTHER" id="PTHR47424">
    <property type="entry name" value="REGULATORY PROTEIN GAL4"/>
    <property type="match status" value="1"/>
</dbReference>
<evidence type="ECO:0000313" key="9">
    <source>
        <dbReference type="Proteomes" id="UP000193240"/>
    </source>
</evidence>
<keyword evidence="2" id="KW-0805">Transcription regulation</keyword>
<dbReference type="InterPro" id="IPR001138">
    <property type="entry name" value="Zn2Cys6_DnaBD"/>
</dbReference>
<feature type="region of interest" description="Disordered" evidence="6">
    <location>
        <begin position="1"/>
        <end position="30"/>
    </location>
</feature>
<dbReference type="AlphaFoldDB" id="A0A1Y2LWJ0"/>
<dbReference type="GO" id="GO:0000978">
    <property type="term" value="F:RNA polymerase II cis-regulatory region sequence-specific DNA binding"/>
    <property type="evidence" value="ECO:0007669"/>
    <property type="project" value="TreeGrafter"/>
</dbReference>
<dbReference type="SUPFAM" id="SSF57701">
    <property type="entry name" value="Zn2/Cys6 DNA-binding domain"/>
    <property type="match status" value="1"/>
</dbReference>
<dbReference type="PROSITE" id="PS00463">
    <property type="entry name" value="ZN2_CY6_FUNGAL_1"/>
    <property type="match status" value="1"/>
</dbReference>
<dbReference type="GO" id="GO:0006351">
    <property type="term" value="P:DNA-templated transcription"/>
    <property type="evidence" value="ECO:0007669"/>
    <property type="project" value="InterPro"/>
</dbReference>
<dbReference type="STRING" id="105696.A0A1Y2LWJ0"/>